<dbReference type="PANTHER" id="PTHR45774:SF4">
    <property type="entry name" value="AXUNDEAD, ISOFORM F"/>
    <property type="match status" value="1"/>
</dbReference>
<protein>
    <submittedName>
        <fullName evidence="4">BACK domain-containing protein</fullName>
    </submittedName>
</protein>
<organism evidence="4">
    <name type="scientific">Gongylonema pulchrum</name>
    <dbReference type="NCBI Taxonomy" id="637853"/>
    <lineage>
        <taxon>Eukaryota</taxon>
        <taxon>Metazoa</taxon>
        <taxon>Ecdysozoa</taxon>
        <taxon>Nematoda</taxon>
        <taxon>Chromadorea</taxon>
        <taxon>Rhabditida</taxon>
        <taxon>Spirurina</taxon>
        <taxon>Spiruromorpha</taxon>
        <taxon>Spiruroidea</taxon>
        <taxon>Gongylonematidae</taxon>
        <taxon>Gongylonema</taxon>
    </lineage>
</organism>
<evidence type="ECO:0000313" key="3">
    <source>
        <dbReference type="Proteomes" id="UP000271098"/>
    </source>
</evidence>
<dbReference type="Gene3D" id="1.25.40.420">
    <property type="match status" value="1"/>
</dbReference>
<evidence type="ECO:0000313" key="2">
    <source>
        <dbReference type="EMBL" id="VDN31704.1"/>
    </source>
</evidence>
<dbReference type="InterPro" id="IPR038648">
    <property type="entry name" value="PHR_sf"/>
</dbReference>
<dbReference type="EMBL" id="UYRT01086745">
    <property type="protein sequence ID" value="VDN31704.1"/>
    <property type="molecule type" value="Genomic_DNA"/>
</dbReference>
<gene>
    <name evidence="2" type="ORF">GPUH_LOCUS18424</name>
</gene>
<dbReference type="GO" id="GO:0005829">
    <property type="term" value="C:cytosol"/>
    <property type="evidence" value="ECO:0007669"/>
    <property type="project" value="TreeGrafter"/>
</dbReference>
<keyword evidence="3" id="KW-1185">Reference proteome</keyword>
<feature type="domain" description="BACK" evidence="1">
    <location>
        <begin position="42"/>
        <end position="113"/>
    </location>
</feature>
<dbReference type="OrthoDB" id="636773at2759"/>
<proteinExistence type="predicted"/>
<reference evidence="2 3" key="2">
    <citation type="submission" date="2018-11" db="EMBL/GenBank/DDBJ databases">
        <authorList>
            <consortium name="Pathogen Informatics"/>
        </authorList>
    </citation>
    <scope>NUCLEOTIDE SEQUENCE [LARGE SCALE GENOMIC DNA]</scope>
</reference>
<dbReference type="Gene3D" id="2.60.120.820">
    <property type="entry name" value="PHR domain"/>
    <property type="match status" value="1"/>
</dbReference>
<dbReference type="PANTHER" id="PTHR45774">
    <property type="entry name" value="BTB/POZ DOMAIN-CONTAINING"/>
    <property type="match status" value="1"/>
</dbReference>
<dbReference type="InterPro" id="IPR011705">
    <property type="entry name" value="BACK"/>
</dbReference>
<reference evidence="4" key="1">
    <citation type="submission" date="2016-06" db="UniProtKB">
        <authorList>
            <consortium name="WormBaseParasite"/>
        </authorList>
    </citation>
    <scope>IDENTIFICATION</scope>
</reference>
<dbReference type="AlphaFoldDB" id="A0A183EBT6"/>
<sequence>MVLLDVWMKNIDYNCTCCGEDANIDSTRRRKMCDKFQLFRTLAEINVETLKKIVARSDLSPSGELSVFKAVYNWAEAECKRRKMEPTPQNRRLVMGDVFNEIRFPTMTVEELGETASSGVLSDAEIGILFRYVTSTVHTGIDLPFPTHERRILSRSRYVVRRFMNLNKNICKKQRSTIWFIVNREILVTALGIYGLVQNEANAEGSEWETTVDIEKIRITSDTWERLID</sequence>
<dbReference type="Proteomes" id="UP000271098">
    <property type="component" value="Unassembled WGS sequence"/>
</dbReference>
<evidence type="ECO:0000313" key="4">
    <source>
        <dbReference type="WBParaSite" id="GPUH_0001845201-mRNA-1"/>
    </source>
</evidence>
<accession>A0A183EBT6</accession>
<dbReference type="WBParaSite" id="GPUH_0001845201-mRNA-1">
    <property type="protein sequence ID" value="GPUH_0001845201-mRNA-1"/>
    <property type="gene ID" value="GPUH_0001845201"/>
</dbReference>
<evidence type="ECO:0000259" key="1">
    <source>
        <dbReference type="Pfam" id="PF07707"/>
    </source>
</evidence>
<dbReference type="Pfam" id="PF07707">
    <property type="entry name" value="BACK"/>
    <property type="match status" value="1"/>
</dbReference>
<dbReference type="GO" id="GO:0022008">
    <property type="term" value="P:neurogenesis"/>
    <property type="evidence" value="ECO:0007669"/>
    <property type="project" value="TreeGrafter"/>
</dbReference>
<name>A0A183EBT6_9BILA</name>